<dbReference type="EMBL" id="JABFXE010000645">
    <property type="protein sequence ID" value="NUQ89833.1"/>
    <property type="molecule type" value="Genomic_DNA"/>
</dbReference>
<sequence>MAQERTAVNPVEWSLELGFNQGELVSGQTRTLYCAGQTSTGKDGRPEHEGDMAAQLALSLDNLEAVLAGAGMSLPDLVRLNVYTTDVDELLRHYGVLAGRLAAAGAAPASTLLGVVRLAAPGLMVELEGTATA</sequence>
<dbReference type="InterPro" id="IPR006175">
    <property type="entry name" value="YjgF/YER057c/UK114"/>
</dbReference>
<dbReference type="AlphaFoldDB" id="A0A850CD18"/>
<comment type="caution">
    <text evidence="1">The sequence shown here is derived from an EMBL/GenBank/DDBJ whole genome shotgun (WGS) entry which is preliminary data.</text>
</comment>
<accession>A0A850CD18</accession>
<dbReference type="InterPro" id="IPR035959">
    <property type="entry name" value="RutC-like_sf"/>
</dbReference>
<protein>
    <submittedName>
        <fullName evidence="1">RidA family protein</fullName>
    </submittedName>
</protein>
<evidence type="ECO:0000313" key="2">
    <source>
        <dbReference type="Proteomes" id="UP000574690"/>
    </source>
</evidence>
<dbReference type="CDD" id="cd00448">
    <property type="entry name" value="YjgF_YER057c_UK114_family"/>
    <property type="match status" value="1"/>
</dbReference>
<dbReference type="PANTHER" id="PTHR43857:SF1">
    <property type="entry name" value="YJGH FAMILY PROTEIN"/>
    <property type="match status" value="1"/>
</dbReference>
<evidence type="ECO:0000313" key="1">
    <source>
        <dbReference type="EMBL" id="NUQ89833.1"/>
    </source>
</evidence>
<dbReference type="PANTHER" id="PTHR43857">
    <property type="entry name" value="BLR7761 PROTEIN"/>
    <property type="match status" value="1"/>
</dbReference>
<gene>
    <name evidence="1" type="ORF">HOQ43_15405</name>
</gene>
<reference evidence="1 2" key="1">
    <citation type="submission" date="2020-05" db="EMBL/GenBank/DDBJ databases">
        <title>DNA-SIP metagenomic assembled genomes.</title>
        <authorList>
            <person name="Yu J."/>
        </authorList>
    </citation>
    <scope>NUCLEOTIDE SEQUENCE [LARGE SCALE GENOMIC DNA]</scope>
    <source>
        <strain evidence="1">Bin5.27</strain>
    </source>
</reference>
<dbReference type="Pfam" id="PF01042">
    <property type="entry name" value="Ribonuc_L-PSP"/>
    <property type="match status" value="1"/>
</dbReference>
<dbReference type="Gene3D" id="3.30.1330.40">
    <property type="entry name" value="RutC-like"/>
    <property type="match status" value="1"/>
</dbReference>
<organism evidence="1 2">
    <name type="scientific">Glycomyces artemisiae</name>
    <dbReference type="NCBI Taxonomy" id="1076443"/>
    <lineage>
        <taxon>Bacteria</taxon>
        <taxon>Bacillati</taxon>
        <taxon>Actinomycetota</taxon>
        <taxon>Actinomycetes</taxon>
        <taxon>Glycomycetales</taxon>
        <taxon>Glycomycetaceae</taxon>
        <taxon>Glycomyces</taxon>
    </lineage>
</organism>
<dbReference type="Proteomes" id="UP000574690">
    <property type="component" value="Unassembled WGS sequence"/>
</dbReference>
<name>A0A850CD18_9ACTN</name>
<proteinExistence type="predicted"/>
<dbReference type="SUPFAM" id="SSF55298">
    <property type="entry name" value="YjgF-like"/>
    <property type="match status" value="1"/>
</dbReference>